<protein>
    <submittedName>
        <fullName evidence="2">Uncharacterized protein</fullName>
    </submittedName>
</protein>
<evidence type="ECO:0000256" key="1">
    <source>
        <dbReference type="SAM" id="Phobius"/>
    </source>
</evidence>
<accession>A0A0A9ALZ7</accession>
<dbReference type="AlphaFoldDB" id="A0A0A9ALZ7"/>
<proteinExistence type="predicted"/>
<keyword evidence="1" id="KW-0472">Membrane</keyword>
<organism evidence="2">
    <name type="scientific">Arundo donax</name>
    <name type="common">Giant reed</name>
    <name type="synonym">Donax arundinaceus</name>
    <dbReference type="NCBI Taxonomy" id="35708"/>
    <lineage>
        <taxon>Eukaryota</taxon>
        <taxon>Viridiplantae</taxon>
        <taxon>Streptophyta</taxon>
        <taxon>Embryophyta</taxon>
        <taxon>Tracheophyta</taxon>
        <taxon>Spermatophyta</taxon>
        <taxon>Magnoliopsida</taxon>
        <taxon>Liliopsida</taxon>
        <taxon>Poales</taxon>
        <taxon>Poaceae</taxon>
        <taxon>PACMAD clade</taxon>
        <taxon>Arundinoideae</taxon>
        <taxon>Arundineae</taxon>
        <taxon>Arundo</taxon>
    </lineage>
</organism>
<reference evidence="2" key="2">
    <citation type="journal article" date="2015" name="Data Brief">
        <title>Shoot transcriptome of the giant reed, Arundo donax.</title>
        <authorList>
            <person name="Barrero R.A."/>
            <person name="Guerrero F.D."/>
            <person name="Moolhuijzen P."/>
            <person name="Goolsby J.A."/>
            <person name="Tidwell J."/>
            <person name="Bellgard S.E."/>
            <person name="Bellgard M.I."/>
        </authorList>
    </citation>
    <scope>NUCLEOTIDE SEQUENCE</scope>
    <source>
        <tissue evidence="2">Shoot tissue taken approximately 20 cm above the soil surface</tissue>
    </source>
</reference>
<keyword evidence="1" id="KW-0812">Transmembrane</keyword>
<name>A0A0A9ALZ7_ARUDO</name>
<sequence length="47" mass="5650">MIYSFVGIMVSIGLNFCSIYELTRICRHCKRANFLLYNMRKILPWFS</sequence>
<dbReference type="EMBL" id="GBRH01245161">
    <property type="protein sequence ID" value="JAD52734.1"/>
    <property type="molecule type" value="Transcribed_RNA"/>
</dbReference>
<reference evidence="2" key="1">
    <citation type="submission" date="2014-09" db="EMBL/GenBank/DDBJ databases">
        <authorList>
            <person name="Magalhaes I.L.F."/>
            <person name="Oliveira U."/>
            <person name="Santos F.R."/>
            <person name="Vidigal T.H.D.A."/>
            <person name="Brescovit A.D."/>
            <person name="Santos A.J."/>
        </authorList>
    </citation>
    <scope>NUCLEOTIDE SEQUENCE</scope>
    <source>
        <tissue evidence="2">Shoot tissue taken approximately 20 cm above the soil surface</tissue>
    </source>
</reference>
<feature type="transmembrane region" description="Helical" evidence="1">
    <location>
        <begin position="6"/>
        <end position="23"/>
    </location>
</feature>
<evidence type="ECO:0000313" key="2">
    <source>
        <dbReference type="EMBL" id="JAD52734.1"/>
    </source>
</evidence>
<keyword evidence="1" id="KW-1133">Transmembrane helix</keyword>